<organism evidence="1 2">
    <name type="scientific">Microbacterium phage Pumpernickel</name>
    <dbReference type="NCBI Taxonomy" id="2885983"/>
    <lineage>
        <taxon>Viruses</taxon>
        <taxon>Duplodnaviria</taxon>
        <taxon>Heunggongvirae</taxon>
        <taxon>Uroviricota</taxon>
        <taxon>Caudoviricetes</taxon>
        <taxon>Pumpernickelvirus</taxon>
        <taxon>Pumpernickelvirus pumpernickel</taxon>
    </lineage>
</organism>
<dbReference type="GeneID" id="80019828"/>
<accession>A0AAE8Y7R2</accession>
<evidence type="ECO:0000313" key="1">
    <source>
        <dbReference type="EMBL" id="UDL15937.1"/>
    </source>
</evidence>
<dbReference type="EMBL" id="OK040790">
    <property type="protein sequence ID" value="UDL15937.1"/>
    <property type="molecule type" value="Genomic_DNA"/>
</dbReference>
<dbReference type="KEGG" id="vg:80019828"/>
<evidence type="ECO:0000313" key="2">
    <source>
        <dbReference type="Proteomes" id="UP000827768"/>
    </source>
</evidence>
<protein>
    <submittedName>
        <fullName evidence="1">Uncharacterized protein</fullName>
    </submittedName>
</protein>
<reference evidence="1" key="1">
    <citation type="submission" date="2021-09" db="EMBL/GenBank/DDBJ databases">
        <authorList>
            <person name="Andersen S.H."/>
            <person name="Beall E.A."/>
            <person name="Cappelle B."/>
            <person name="Falteisek K.J."/>
            <person name="Fenske B.A."/>
            <person name="Gansluckner N.W."/>
            <person name="Gilbertson S.M."/>
            <person name="Krings K.J."/>
            <person name="Mobeck M."/>
            <person name="Odeku J.O."/>
            <person name="Poncelet M.E."/>
            <person name="Rohr J.R."/>
            <person name="Rolands L."/>
            <person name="Whipple C.D."/>
            <person name="Whipple E.M."/>
            <person name="Spring A.M."/>
            <person name="Klyczek K."/>
            <person name="Garlena R.A."/>
            <person name="Russell D.A."/>
            <person name="Pope W.H."/>
            <person name="Jacobs-Sera D."/>
            <person name="Hatfull G.F."/>
        </authorList>
    </citation>
    <scope>NUCLEOTIDE SEQUENCE</scope>
</reference>
<name>A0AAE8Y7R2_9CAUD</name>
<gene>
    <name evidence="1" type="primary">187</name>
    <name evidence="1" type="ORF">SEA_PUMPERNICKEL_187</name>
</gene>
<sequence>MNDDEDSSIEETIYIKMGILGSAEEAVSIFTFTWKPGMRNSELEAALNDALDVGAEQAGHEFGRILGDHILETLERHDHDDSPES</sequence>
<dbReference type="Proteomes" id="UP000827768">
    <property type="component" value="Segment"/>
</dbReference>
<dbReference type="RefSeq" id="YP_010755177.1">
    <property type="nucleotide sequence ID" value="NC_073468.1"/>
</dbReference>
<keyword evidence="2" id="KW-1185">Reference proteome</keyword>
<proteinExistence type="predicted"/>